<name>A0A4Y9XWH0_9AGAM</name>
<accession>A0A4Y9XWH0</accession>
<proteinExistence type="predicted"/>
<comment type="caution">
    <text evidence="1">The sequence shown here is derived from an EMBL/GenBank/DDBJ whole genome shotgun (WGS) entry which is preliminary data.</text>
</comment>
<reference evidence="1 2" key="1">
    <citation type="submission" date="2019-02" db="EMBL/GenBank/DDBJ databases">
        <title>Genome sequencing of the rare red list fungi Dentipellis fragilis.</title>
        <authorList>
            <person name="Buettner E."/>
            <person name="Kellner H."/>
        </authorList>
    </citation>
    <scope>NUCLEOTIDE SEQUENCE [LARGE SCALE GENOMIC DNA]</scope>
    <source>
        <strain evidence="1 2">DSM 105465</strain>
    </source>
</reference>
<organism evidence="1 2">
    <name type="scientific">Dentipellis fragilis</name>
    <dbReference type="NCBI Taxonomy" id="205917"/>
    <lineage>
        <taxon>Eukaryota</taxon>
        <taxon>Fungi</taxon>
        <taxon>Dikarya</taxon>
        <taxon>Basidiomycota</taxon>
        <taxon>Agaricomycotina</taxon>
        <taxon>Agaricomycetes</taxon>
        <taxon>Russulales</taxon>
        <taxon>Hericiaceae</taxon>
        <taxon>Dentipellis</taxon>
    </lineage>
</organism>
<protein>
    <submittedName>
        <fullName evidence="1">Uncharacterized protein</fullName>
    </submittedName>
</protein>
<gene>
    <name evidence="1" type="ORF">EVG20_g9646</name>
</gene>
<dbReference type="EMBL" id="SEOQ01001010">
    <property type="protein sequence ID" value="TFY54584.1"/>
    <property type="molecule type" value="Genomic_DNA"/>
</dbReference>
<evidence type="ECO:0000313" key="2">
    <source>
        <dbReference type="Proteomes" id="UP000298327"/>
    </source>
</evidence>
<dbReference type="Proteomes" id="UP000298327">
    <property type="component" value="Unassembled WGS sequence"/>
</dbReference>
<evidence type="ECO:0000313" key="1">
    <source>
        <dbReference type="EMBL" id="TFY54584.1"/>
    </source>
</evidence>
<dbReference type="AlphaFoldDB" id="A0A4Y9XWH0"/>
<sequence length="85" mass="8973">MGIYFVLRGRVTHLTSSVRELPKTPDTGDARLVVSVHNVYHSLPPPSSLSPTHLHGHANQHAEQTAVLMDARGGTAAGPAQGGQD</sequence>
<keyword evidence="2" id="KW-1185">Reference proteome</keyword>